<evidence type="ECO:0000256" key="1">
    <source>
        <dbReference type="ARBA" id="ARBA00000868"/>
    </source>
</evidence>
<dbReference type="EMBL" id="BQNB010011386">
    <property type="protein sequence ID" value="GJS89901.1"/>
    <property type="molecule type" value="Genomic_DNA"/>
</dbReference>
<name>A0ABQ4ZJI7_9ASTR</name>
<evidence type="ECO:0000256" key="5">
    <source>
        <dbReference type="ARBA" id="ARBA00011738"/>
    </source>
</evidence>
<dbReference type="SUPFAM" id="SSF53271">
    <property type="entry name" value="PRTase-like"/>
    <property type="match status" value="1"/>
</dbReference>
<protein>
    <recommendedName>
        <fullName evidence="6">adenine phosphoribosyltransferase</fullName>
        <ecNumber evidence="6">2.4.2.7</ecNumber>
    </recommendedName>
</protein>
<feature type="domain" description="Retrotransposon gag" evidence="13">
    <location>
        <begin position="460"/>
        <end position="550"/>
    </location>
</feature>
<keyword evidence="10" id="KW-0660">Purine salvage</keyword>
<reference evidence="14" key="1">
    <citation type="journal article" date="2022" name="Int. J. Mol. Sci.">
        <title>Draft Genome of Tanacetum Coccineum: Genomic Comparison of Closely Related Tanacetum-Family Plants.</title>
        <authorList>
            <person name="Yamashiro T."/>
            <person name="Shiraishi A."/>
            <person name="Nakayama K."/>
            <person name="Satake H."/>
        </authorList>
    </citation>
    <scope>NUCLEOTIDE SEQUENCE</scope>
</reference>
<dbReference type="Proteomes" id="UP001151760">
    <property type="component" value="Unassembled WGS sequence"/>
</dbReference>
<accession>A0ABQ4ZJI7</accession>
<proteinExistence type="inferred from homology"/>
<feature type="region of interest" description="Disordered" evidence="11">
    <location>
        <begin position="305"/>
        <end position="333"/>
    </location>
</feature>
<feature type="domain" description="Phosphoribosyltransferase" evidence="12">
    <location>
        <begin position="81"/>
        <end position="175"/>
    </location>
</feature>
<reference evidence="14" key="2">
    <citation type="submission" date="2022-01" db="EMBL/GenBank/DDBJ databases">
        <authorList>
            <person name="Yamashiro T."/>
            <person name="Shiraishi A."/>
            <person name="Satake H."/>
            <person name="Nakayama K."/>
        </authorList>
    </citation>
    <scope>NUCLEOTIDE SEQUENCE</scope>
</reference>
<evidence type="ECO:0000259" key="12">
    <source>
        <dbReference type="Pfam" id="PF00156"/>
    </source>
</evidence>
<comment type="caution">
    <text evidence="14">The sequence shown here is derived from an EMBL/GenBank/DDBJ whole genome shotgun (WGS) entry which is preliminary data.</text>
</comment>
<keyword evidence="15" id="KW-1185">Reference proteome</keyword>
<evidence type="ECO:0000256" key="7">
    <source>
        <dbReference type="ARBA" id="ARBA00022490"/>
    </source>
</evidence>
<evidence type="ECO:0000259" key="13">
    <source>
        <dbReference type="Pfam" id="PF03732"/>
    </source>
</evidence>
<gene>
    <name evidence="14" type="ORF">Tco_0772537</name>
</gene>
<feature type="compositionally biased region" description="Polar residues" evidence="11">
    <location>
        <begin position="305"/>
        <end position="319"/>
    </location>
</feature>
<evidence type="ECO:0000256" key="9">
    <source>
        <dbReference type="ARBA" id="ARBA00022679"/>
    </source>
</evidence>
<dbReference type="PANTHER" id="PTHR11776">
    <property type="entry name" value="ADENINE PHOSPHORIBOSYLTRANSFERASE"/>
    <property type="match status" value="1"/>
</dbReference>
<comment type="subcellular location">
    <subcellularLocation>
        <location evidence="2">Cytoplasm</location>
    </subcellularLocation>
</comment>
<dbReference type="CDD" id="cd06223">
    <property type="entry name" value="PRTases_typeI"/>
    <property type="match status" value="1"/>
</dbReference>
<comment type="similarity">
    <text evidence="4">Belongs to the purine/pyrimidine phosphoribosyltransferase family.</text>
</comment>
<dbReference type="PANTHER" id="PTHR11776:SF22">
    <property type="entry name" value="ADENINE PHOSPHORIBOSYLTRANSFERASE 5"/>
    <property type="match status" value="1"/>
</dbReference>
<keyword evidence="8" id="KW-0328">Glycosyltransferase</keyword>
<dbReference type="InterPro" id="IPR029057">
    <property type="entry name" value="PRTase-like"/>
</dbReference>
<dbReference type="InterPro" id="IPR005162">
    <property type="entry name" value="Retrotrans_gag_dom"/>
</dbReference>
<evidence type="ECO:0000256" key="4">
    <source>
        <dbReference type="ARBA" id="ARBA00008391"/>
    </source>
</evidence>
<evidence type="ECO:0000313" key="15">
    <source>
        <dbReference type="Proteomes" id="UP001151760"/>
    </source>
</evidence>
<keyword evidence="7" id="KW-0963">Cytoplasm</keyword>
<evidence type="ECO:0000256" key="11">
    <source>
        <dbReference type="SAM" id="MobiDB-lite"/>
    </source>
</evidence>
<feature type="region of interest" description="Disordered" evidence="11">
    <location>
        <begin position="227"/>
        <end position="269"/>
    </location>
</feature>
<evidence type="ECO:0000256" key="6">
    <source>
        <dbReference type="ARBA" id="ARBA00011893"/>
    </source>
</evidence>
<evidence type="ECO:0000256" key="10">
    <source>
        <dbReference type="ARBA" id="ARBA00022726"/>
    </source>
</evidence>
<dbReference type="InterPro" id="IPR050120">
    <property type="entry name" value="Adenine_PRTase"/>
</dbReference>
<dbReference type="InterPro" id="IPR000836">
    <property type="entry name" value="PRTase_dom"/>
</dbReference>
<dbReference type="Pfam" id="PF00156">
    <property type="entry name" value="Pribosyltran"/>
    <property type="match status" value="1"/>
</dbReference>
<organism evidence="14 15">
    <name type="scientific">Tanacetum coccineum</name>
    <dbReference type="NCBI Taxonomy" id="301880"/>
    <lineage>
        <taxon>Eukaryota</taxon>
        <taxon>Viridiplantae</taxon>
        <taxon>Streptophyta</taxon>
        <taxon>Embryophyta</taxon>
        <taxon>Tracheophyta</taxon>
        <taxon>Spermatophyta</taxon>
        <taxon>Magnoliopsida</taxon>
        <taxon>eudicotyledons</taxon>
        <taxon>Gunneridae</taxon>
        <taxon>Pentapetalae</taxon>
        <taxon>asterids</taxon>
        <taxon>campanulids</taxon>
        <taxon>Asterales</taxon>
        <taxon>Asteraceae</taxon>
        <taxon>Asteroideae</taxon>
        <taxon>Anthemideae</taxon>
        <taxon>Anthemidinae</taxon>
        <taxon>Tanacetum</taxon>
    </lineage>
</organism>
<comment type="subunit">
    <text evidence="5">Homodimer.</text>
</comment>
<keyword evidence="14" id="KW-0548">Nucleotidyltransferase</keyword>
<evidence type="ECO:0000256" key="3">
    <source>
        <dbReference type="ARBA" id="ARBA00004659"/>
    </source>
</evidence>
<sequence length="803" mass="89190">MVWVVCKPRNPTTTTRPICLSLPGSSTKYLSSTSLILPPKFRLTLFRPLGRWFLPRSFLTMTFFSSLFWPRRCLRAVESGGVEARGFIFGPPIALAIGAKFVPLRKPRKLPGEVISESYTLEYGTDRLEMHVGAVQPGESVLIVDDLVATGGTLSAAIRLLERVGAEVVECACVIGLPLVKGNWRLNGVPLYALVEPRLSDEIRITPNSDLIKDRPTFVSTDWRHPWDPTLRTLPKSRMTKQGNVTQRTPQAKKQSDQASRQISKQASGSANAPYDLVFTAMGPPLGTTQTTATITSAEGLQRATFTTPPQTVPGTNTTEPPPLPLRNKGPELGADNLTLEGVATELAPSDFNLKTTRLWSPSCKRKQKRDQASLQDDFNCRVRDRLGSRDVHSRLGQRRSPNESPPSSDSRDIGASAAEELARPQKDSLGQRGDPDDHLKIFESAATIENWPQPVWCHMFNSTLVGNARNWFSKLPRRSIDGFEELRRAFRLNFTQRKKCAKNPVELARVKQRQGESTSAYVERYKDECIHVKACPEILKISGFMNGINNPELIKRLNDRVPQTFDELMKRTRNIPGDNPKNRVAVATTLPRARGGRGNHKYNPTDNEPKEIHATEGANIPKATTKATPRRATAWGTDTVSCENQLPYLALHSSYGQKERIGSWRMCVTSLTLTKALSTNSLSTTGDRLEVESYAEYPFKSFLTQAKKCMKKGDFREPTAADKLSTQHKAEIAALPTLDVDPDKEELIMYLSARMGQLAPCLLQIGTRTNTGILRESTHQTGYTPKPDARAIAKVERVARGA</sequence>
<evidence type="ECO:0000313" key="14">
    <source>
        <dbReference type="EMBL" id="GJS89901.1"/>
    </source>
</evidence>
<comment type="catalytic activity">
    <reaction evidence="1">
        <text>AMP + diphosphate = 5-phospho-alpha-D-ribose 1-diphosphate + adenine</text>
        <dbReference type="Rhea" id="RHEA:16609"/>
        <dbReference type="ChEBI" id="CHEBI:16708"/>
        <dbReference type="ChEBI" id="CHEBI:33019"/>
        <dbReference type="ChEBI" id="CHEBI:58017"/>
        <dbReference type="ChEBI" id="CHEBI:456215"/>
        <dbReference type="EC" id="2.4.2.7"/>
    </reaction>
</comment>
<dbReference type="NCBIfam" id="NF002636">
    <property type="entry name" value="PRK02304.1-5"/>
    <property type="match status" value="1"/>
</dbReference>
<evidence type="ECO:0000256" key="8">
    <source>
        <dbReference type="ARBA" id="ARBA00022676"/>
    </source>
</evidence>
<keyword evidence="14" id="KW-0695">RNA-directed DNA polymerase</keyword>
<evidence type="ECO:0000256" key="2">
    <source>
        <dbReference type="ARBA" id="ARBA00004496"/>
    </source>
</evidence>
<feature type="region of interest" description="Disordered" evidence="11">
    <location>
        <begin position="390"/>
        <end position="414"/>
    </location>
</feature>
<feature type="compositionally biased region" description="Polar residues" evidence="11">
    <location>
        <begin position="240"/>
        <end position="269"/>
    </location>
</feature>
<comment type="pathway">
    <text evidence="3">Purine metabolism; AMP biosynthesis via salvage pathway; AMP from adenine: step 1/1.</text>
</comment>
<dbReference type="EC" id="2.4.2.7" evidence="6"/>
<dbReference type="Pfam" id="PF03732">
    <property type="entry name" value="Retrotrans_gag"/>
    <property type="match status" value="1"/>
</dbReference>
<dbReference type="Gene3D" id="3.40.50.2020">
    <property type="match status" value="1"/>
</dbReference>
<keyword evidence="9" id="KW-0808">Transferase</keyword>
<dbReference type="GO" id="GO:0003964">
    <property type="term" value="F:RNA-directed DNA polymerase activity"/>
    <property type="evidence" value="ECO:0007669"/>
    <property type="project" value="UniProtKB-KW"/>
</dbReference>